<accession>A0A554JDB9</accession>
<evidence type="ECO:0000256" key="8">
    <source>
        <dbReference type="ARBA" id="ARBA00023235"/>
    </source>
</evidence>
<gene>
    <name evidence="9" type="primary">gpmI</name>
    <name evidence="16" type="ORF">G01um101477_154</name>
</gene>
<keyword evidence="6 9" id="KW-0324">Glycolysis</keyword>
<dbReference type="InterPro" id="IPR017850">
    <property type="entry name" value="Alkaline_phosphatase_core_sf"/>
</dbReference>
<feature type="binding site" evidence="9 12">
    <location>
        <position position="194"/>
    </location>
    <ligand>
        <name>substrate</name>
    </ligand>
</feature>
<keyword evidence="5 9" id="KW-0479">Metal-binding</keyword>
<comment type="similarity">
    <text evidence="4 9">Belongs to the BPG-independent phosphoglycerate mutase family.</text>
</comment>
<comment type="caution">
    <text evidence="16">The sequence shown here is derived from an EMBL/GenBank/DDBJ whole genome shotgun (WGS) entry which is preliminary data.</text>
</comment>
<dbReference type="Pfam" id="PF06415">
    <property type="entry name" value="iPGM_N"/>
    <property type="match status" value="1"/>
</dbReference>
<keyword evidence="7 9" id="KW-0464">Manganese</keyword>
<dbReference type="CDD" id="cd16010">
    <property type="entry name" value="iPGM"/>
    <property type="match status" value="1"/>
</dbReference>
<feature type="binding site" evidence="9 12">
    <location>
        <position position="338"/>
    </location>
    <ligand>
        <name>substrate</name>
    </ligand>
</feature>
<reference evidence="16 17" key="1">
    <citation type="submission" date="2017-07" db="EMBL/GenBank/DDBJ databases">
        <title>Mechanisms for carbon and nitrogen cycling indicate functional differentiation within the Candidate Phyla Radiation.</title>
        <authorList>
            <person name="Danczak R.E."/>
            <person name="Johnston M.D."/>
            <person name="Kenah C."/>
            <person name="Slattery M."/>
            <person name="Wrighton K.C."/>
            <person name="Wilkins M.J."/>
        </authorList>
    </citation>
    <scope>NUCLEOTIDE SEQUENCE [LARGE SCALE GENOMIC DNA]</scope>
    <source>
        <strain evidence="16">Gr01-1014_77</strain>
    </source>
</reference>
<feature type="binding site" evidence="9 13">
    <location>
        <position position="410"/>
    </location>
    <ligand>
        <name>Mn(2+)</name>
        <dbReference type="ChEBI" id="CHEBI:29035"/>
        <label>1</label>
    </ligand>
</feature>
<feature type="binding site" evidence="9 13">
    <location>
        <position position="447"/>
    </location>
    <ligand>
        <name>Mn(2+)</name>
        <dbReference type="ChEBI" id="CHEBI:29035"/>
        <label>2</label>
    </ligand>
</feature>
<dbReference type="SUPFAM" id="SSF64158">
    <property type="entry name" value="2,3-Bisphosphoglycerate-independent phosphoglycerate mutase, substrate-binding domain"/>
    <property type="match status" value="1"/>
</dbReference>
<feature type="binding site" evidence="9 12">
    <location>
        <begin position="156"/>
        <end position="157"/>
    </location>
    <ligand>
        <name>substrate</name>
    </ligand>
</feature>
<dbReference type="GO" id="GO:0030145">
    <property type="term" value="F:manganese ion binding"/>
    <property type="evidence" value="ECO:0007669"/>
    <property type="project" value="UniProtKB-UniRule"/>
</dbReference>
<evidence type="ECO:0000256" key="6">
    <source>
        <dbReference type="ARBA" id="ARBA00023152"/>
    </source>
</evidence>
<feature type="binding site" evidence="9 13">
    <location>
        <position position="466"/>
    </location>
    <ligand>
        <name>Mn(2+)</name>
        <dbReference type="ChEBI" id="CHEBI:29035"/>
        <label>1</label>
    </ligand>
</feature>
<dbReference type="Gene3D" id="3.40.1450.10">
    <property type="entry name" value="BPG-independent phosphoglycerate mutase, domain B"/>
    <property type="match status" value="1"/>
</dbReference>
<evidence type="ECO:0000256" key="1">
    <source>
        <dbReference type="ARBA" id="ARBA00000370"/>
    </source>
</evidence>
<dbReference type="GO" id="GO:0006007">
    <property type="term" value="P:glucose catabolic process"/>
    <property type="evidence" value="ECO:0007669"/>
    <property type="project" value="InterPro"/>
</dbReference>
<evidence type="ECO:0000256" key="10">
    <source>
        <dbReference type="NCBIfam" id="TIGR01307"/>
    </source>
</evidence>
<feature type="binding site" evidence="9 12">
    <location>
        <position position="188"/>
    </location>
    <ligand>
        <name>substrate</name>
    </ligand>
</feature>
<organism evidence="16 17">
    <name type="scientific">Candidatus Doudnabacteria bacterium Gr01-1014_77</name>
    <dbReference type="NCBI Taxonomy" id="2017133"/>
    <lineage>
        <taxon>Bacteria</taxon>
        <taxon>Candidatus Doudnaibacteriota</taxon>
    </lineage>
</organism>
<dbReference type="GO" id="GO:0004619">
    <property type="term" value="F:phosphoglycerate mutase activity"/>
    <property type="evidence" value="ECO:0007669"/>
    <property type="project" value="UniProtKB-UniRule"/>
</dbReference>
<dbReference type="PANTHER" id="PTHR31637:SF0">
    <property type="entry name" value="2,3-BISPHOSPHOGLYCERATE-INDEPENDENT PHOSPHOGLYCERATE MUTASE"/>
    <property type="match status" value="1"/>
</dbReference>
<dbReference type="Gene3D" id="3.40.720.10">
    <property type="entry name" value="Alkaline Phosphatase, subunit A"/>
    <property type="match status" value="1"/>
</dbReference>
<feature type="binding site" evidence="9 12">
    <location>
        <begin position="263"/>
        <end position="266"/>
    </location>
    <ligand>
        <name>substrate</name>
    </ligand>
</feature>
<comment type="pathway">
    <text evidence="3 9">Carbohydrate degradation; glycolysis; pyruvate from D-glyceraldehyde 3-phosphate: step 3/5.</text>
</comment>
<evidence type="ECO:0000256" key="9">
    <source>
        <dbReference type="HAMAP-Rule" id="MF_01038"/>
    </source>
</evidence>
<evidence type="ECO:0000313" key="16">
    <source>
        <dbReference type="EMBL" id="TSC66260.1"/>
    </source>
</evidence>
<dbReference type="EMBL" id="VMFF01000010">
    <property type="protein sequence ID" value="TSC66260.1"/>
    <property type="molecule type" value="Genomic_DNA"/>
</dbReference>
<feature type="binding site" evidence="9 13">
    <location>
        <position position="65"/>
    </location>
    <ligand>
        <name>Mn(2+)</name>
        <dbReference type="ChEBI" id="CHEBI:29035"/>
        <label>2</label>
    </ligand>
</feature>
<evidence type="ECO:0000256" key="3">
    <source>
        <dbReference type="ARBA" id="ARBA00004798"/>
    </source>
</evidence>
<dbReference type="NCBIfam" id="TIGR01307">
    <property type="entry name" value="pgm_bpd_ind"/>
    <property type="match status" value="1"/>
</dbReference>
<dbReference type="InterPro" id="IPR011258">
    <property type="entry name" value="BPG-indep_PGM_N"/>
</dbReference>
<dbReference type="InterPro" id="IPR006124">
    <property type="entry name" value="Metalloenzyme"/>
</dbReference>
<name>A0A554JDB9_9BACT</name>
<evidence type="ECO:0000256" key="2">
    <source>
        <dbReference type="ARBA" id="ARBA00002315"/>
    </source>
</evidence>
<dbReference type="EC" id="5.4.2.12" evidence="9 10"/>
<dbReference type="InterPro" id="IPR005995">
    <property type="entry name" value="Pgm_bpd_ind"/>
</dbReference>
<protein>
    <recommendedName>
        <fullName evidence="9 10">2,3-bisphosphoglycerate-independent phosphoglycerate mutase</fullName>
        <shortName evidence="9">BPG-independent PGAM</shortName>
        <shortName evidence="9">Phosphoglyceromutase</shortName>
        <shortName evidence="9">iPGM</shortName>
        <ecNumber evidence="9 10">5.4.2.12</ecNumber>
    </recommendedName>
</protein>
<feature type="domain" description="Metalloenzyme" evidence="14">
    <location>
        <begin position="7"/>
        <end position="516"/>
    </location>
</feature>
<evidence type="ECO:0000259" key="15">
    <source>
        <dbReference type="Pfam" id="PF06415"/>
    </source>
</evidence>
<feature type="binding site" evidence="9 12">
    <location>
        <position position="126"/>
    </location>
    <ligand>
        <name>substrate</name>
    </ligand>
</feature>
<feature type="domain" description="BPG-independent PGAM N-terminal" evidence="15">
    <location>
        <begin position="85"/>
        <end position="300"/>
    </location>
</feature>
<proteinExistence type="inferred from homology"/>
<evidence type="ECO:0000313" key="17">
    <source>
        <dbReference type="Proteomes" id="UP000319613"/>
    </source>
</evidence>
<dbReference type="GO" id="GO:0006096">
    <property type="term" value="P:glycolytic process"/>
    <property type="evidence" value="ECO:0007669"/>
    <property type="project" value="UniProtKB-UniRule"/>
</dbReference>
<feature type="active site" description="Phosphoserine intermediate" evidence="9 11">
    <location>
        <position position="65"/>
    </location>
</feature>
<dbReference type="SUPFAM" id="SSF53649">
    <property type="entry name" value="Alkaline phosphatase-like"/>
    <property type="match status" value="1"/>
</dbReference>
<evidence type="ECO:0000256" key="5">
    <source>
        <dbReference type="ARBA" id="ARBA00022723"/>
    </source>
</evidence>
<dbReference type="UniPathway" id="UPA00109">
    <property type="reaction ID" value="UER00186"/>
</dbReference>
<dbReference type="AlphaFoldDB" id="A0A554JDB9"/>
<evidence type="ECO:0000256" key="13">
    <source>
        <dbReference type="PIRSR" id="PIRSR001492-3"/>
    </source>
</evidence>
<dbReference type="Proteomes" id="UP000319613">
    <property type="component" value="Unassembled WGS sequence"/>
</dbReference>
<evidence type="ECO:0000256" key="7">
    <source>
        <dbReference type="ARBA" id="ARBA00023211"/>
    </source>
</evidence>
<feature type="binding site" evidence="9 13">
    <location>
        <position position="406"/>
    </location>
    <ligand>
        <name>Mn(2+)</name>
        <dbReference type="ChEBI" id="CHEBI:29035"/>
        <label>1</label>
    </ligand>
</feature>
<dbReference type="Pfam" id="PF01676">
    <property type="entry name" value="Metalloenzyme"/>
    <property type="match status" value="1"/>
</dbReference>
<evidence type="ECO:0000256" key="4">
    <source>
        <dbReference type="ARBA" id="ARBA00008819"/>
    </source>
</evidence>
<dbReference type="PANTHER" id="PTHR31637">
    <property type="entry name" value="2,3-BISPHOSPHOGLYCERATE-INDEPENDENT PHOSPHOGLYCERATE MUTASE"/>
    <property type="match status" value="1"/>
</dbReference>
<feature type="binding site" evidence="9 13">
    <location>
        <position position="15"/>
    </location>
    <ligand>
        <name>Mn(2+)</name>
        <dbReference type="ChEBI" id="CHEBI:29035"/>
        <label>2</label>
    </ligand>
</feature>
<evidence type="ECO:0000256" key="11">
    <source>
        <dbReference type="PIRSR" id="PIRSR001492-1"/>
    </source>
</evidence>
<keyword evidence="8 9" id="KW-0413">Isomerase</keyword>
<dbReference type="GO" id="GO:0005829">
    <property type="term" value="C:cytosol"/>
    <property type="evidence" value="ECO:0007669"/>
    <property type="project" value="TreeGrafter"/>
</dbReference>
<comment type="function">
    <text evidence="2 9">Catalyzes the interconversion of 2-phosphoglycerate and 3-phosphoglycerate.</text>
</comment>
<evidence type="ECO:0000259" key="14">
    <source>
        <dbReference type="Pfam" id="PF01676"/>
    </source>
</evidence>
<comment type="catalytic activity">
    <reaction evidence="1 9">
        <text>(2R)-2-phosphoglycerate = (2R)-3-phosphoglycerate</text>
        <dbReference type="Rhea" id="RHEA:15901"/>
        <dbReference type="ChEBI" id="CHEBI:58272"/>
        <dbReference type="ChEBI" id="CHEBI:58289"/>
        <dbReference type="EC" id="5.4.2.12"/>
    </reaction>
</comment>
<feature type="binding site" evidence="9 13">
    <location>
        <position position="448"/>
    </location>
    <ligand>
        <name>Mn(2+)</name>
        <dbReference type="ChEBI" id="CHEBI:29035"/>
        <label>2</label>
    </ligand>
</feature>
<dbReference type="InterPro" id="IPR036646">
    <property type="entry name" value="PGAM_B_sf"/>
</dbReference>
<evidence type="ECO:0000256" key="12">
    <source>
        <dbReference type="PIRSR" id="PIRSR001492-2"/>
    </source>
</evidence>
<dbReference type="PIRSF" id="PIRSF001492">
    <property type="entry name" value="IPGAM"/>
    <property type="match status" value="1"/>
</dbReference>
<dbReference type="HAMAP" id="MF_01038">
    <property type="entry name" value="GpmI"/>
    <property type="match status" value="1"/>
</dbReference>
<dbReference type="FunFam" id="3.40.1450.10:FF:000002">
    <property type="entry name" value="2,3-bisphosphoglycerate-independent phosphoglycerate mutase"/>
    <property type="match status" value="1"/>
</dbReference>
<comment type="subunit">
    <text evidence="9">Monomer.</text>
</comment>
<comment type="cofactor">
    <cofactor evidence="9">
        <name>Mn(2+)</name>
        <dbReference type="ChEBI" id="CHEBI:29035"/>
    </cofactor>
    <text evidence="9">Binds 2 manganese ions per subunit.</text>
</comment>
<sequence length="538" mass="58544">MEIPHYKKIVLLVLDGFGVASKSRGNAISEANPAHLNNLLTNYPAITLQASGPLVGLPWGEMGNSEVGHLNIGAGRIVAQDLPRITASIQSGEFFKNPMFLKACEHVKKNNSKLHLLGMVSPGGVHSYDEHLYALLGLAAEQGIQNTYIHMITDGRDTEQKVALTSLQKLHNKVAQIGVGKVATISGRFYAMDRGGHWQQTEMTYQALVNGVGERSISPMDAVATNYAKGIFDEMIKPTVMTEGDKPVAKIENNDAVIFFNFRQDRAMQLTVAFVAPEKMDILQKHQPLDNLCFVTMTSYMPDLKVDVAYGPIEIDNDIASLISKAGLKQFHAAESEKFAHVTSFFNGGKMDPLPGEERSIISSPDNTSNYSDRPEMSVAKLADTLVDRIAHGDDSFYVVNFANADMVGHTGNLNSTIDAIKAIDEEIGKIAAAILPLQGALIITADHGNAELMINNNTGEINKDHTTSPVPFVLVANEFKRSKPEQIDYDTLAGFMPEGALSDIAPTILELFGMPKPEQMTGISLIPALEEKIVNKS</sequence>